<sequence>MEDNNDTLVLGVKEPTCHRSKDISEYVPSKSETANRVIKPKVQGKRPFNSMLESSIDNLEKSLVEVKTELANIKTTSDHDNLHINKLKKENQSLLTKLEISHMRNISLEEEVQYAAKQYDTPCCGWLKKRLFPQIPRKIHNLVIEEELKENAKKSSQAVEEARLRLEKEELENERDQLRLYAHQLLNELNDVTWERDSLSYRSTMRSELTSQGSQDSGCFS</sequence>
<evidence type="ECO:0000313" key="2">
    <source>
        <dbReference type="EMBL" id="CAD9314335.1"/>
    </source>
</evidence>
<reference evidence="2" key="1">
    <citation type="submission" date="2021-01" db="EMBL/GenBank/DDBJ databases">
        <authorList>
            <person name="Corre E."/>
            <person name="Pelletier E."/>
            <person name="Niang G."/>
            <person name="Scheremetjew M."/>
            <person name="Finn R."/>
            <person name="Kale V."/>
            <person name="Holt S."/>
            <person name="Cochrane G."/>
            <person name="Meng A."/>
            <person name="Brown T."/>
            <person name="Cohen L."/>
        </authorList>
    </citation>
    <scope>NUCLEOTIDE SEQUENCE</scope>
    <source>
        <strain evidence="2">Pop2</strain>
    </source>
</reference>
<evidence type="ECO:0000256" key="1">
    <source>
        <dbReference type="SAM" id="Coils"/>
    </source>
</evidence>
<proteinExistence type="predicted"/>
<gene>
    <name evidence="2" type="ORF">DBRI1063_LOCUS741</name>
</gene>
<organism evidence="2">
    <name type="scientific">Ditylum brightwellii</name>
    <dbReference type="NCBI Taxonomy" id="49249"/>
    <lineage>
        <taxon>Eukaryota</taxon>
        <taxon>Sar</taxon>
        <taxon>Stramenopiles</taxon>
        <taxon>Ochrophyta</taxon>
        <taxon>Bacillariophyta</taxon>
        <taxon>Mediophyceae</taxon>
        <taxon>Lithodesmiophycidae</taxon>
        <taxon>Lithodesmiales</taxon>
        <taxon>Lithodesmiaceae</taxon>
        <taxon>Ditylum</taxon>
    </lineage>
</organism>
<keyword evidence="1" id="KW-0175">Coiled coil</keyword>
<dbReference type="AlphaFoldDB" id="A0A6U3NRR0"/>
<dbReference type="EMBL" id="HBGN01001154">
    <property type="protein sequence ID" value="CAD9314335.1"/>
    <property type="molecule type" value="Transcribed_RNA"/>
</dbReference>
<feature type="coiled-coil region" evidence="1">
    <location>
        <begin position="145"/>
        <end position="188"/>
    </location>
</feature>
<name>A0A6U3NRR0_9STRA</name>
<feature type="coiled-coil region" evidence="1">
    <location>
        <begin position="49"/>
        <end position="76"/>
    </location>
</feature>
<protein>
    <submittedName>
        <fullName evidence="2">Uncharacterized protein</fullName>
    </submittedName>
</protein>
<accession>A0A6U3NRR0</accession>